<evidence type="ECO:0000313" key="4">
    <source>
        <dbReference type="Proteomes" id="UP000237934"/>
    </source>
</evidence>
<feature type="compositionally biased region" description="Polar residues" evidence="1">
    <location>
        <begin position="34"/>
        <end position="55"/>
    </location>
</feature>
<evidence type="ECO:0000256" key="1">
    <source>
        <dbReference type="SAM" id="MobiDB-lite"/>
    </source>
</evidence>
<proteinExistence type="predicted"/>
<organism evidence="3 4">
    <name type="scientific">Enterococcus mundtii</name>
    <dbReference type="NCBI Taxonomy" id="53346"/>
    <lineage>
        <taxon>Bacteria</taxon>
        <taxon>Bacillati</taxon>
        <taxon>Bacillota</taxon>
        <taxon>Bacilli</taxon>
        <taxon>Lactobacillales</taxon>
        <taxon>Enterococcaceae</taxon>
        <taxon>Enterococcus</taxon>
    </lineage>
</organism>
<dbReference type="Proteomes" id="UP000237934">
    <property type="component" value="Unassembled WGS sequence"/>
</dbReference>
<evidence type="ECO:0000313" key="3">
    <source>
        <dbReference type="EMBL" id="PQF22073.1"/>
    </source>
</evidence>
<dbReference type="RefSeq" id="WP_104872291.1">
    <property type="nucleotide sequence ID" value="NZ_PUAP01000035.1"/>
</dbReference>
<feature type="chain" id="PRO_5038406023" description="Lipoprotein" evidence="2">
    <location>
        <begin position="19"/>
        <end position="187"/>
    </location>
</feature>
<dbReference type="EMBL" id="PUAP01000035">
    <property type="protein sequence ID" value="PQF22073.1"/>
    <property type="molecule type" value="Genomic_DNA"/>
</dbReference>
<feature type="region of interest" description="Disordered" evidence="1">
    <location>
        <begin position="21"/>
        <end position="65"/>
    </location>
</feature>
<reference evidence="3 4" key="1">
    <citation type="journal article" date="2018" name="Pathog. Dis.">
        <title>Whole-genome sequencing based characterization of antimicrobial resistance in Enterococcus.</title>
        <authorList>
            <person name="Tyson G."/>
        </authorList>
    </citation>
    <scope>NUCLEOTIDE SEQUENCE [LARGE SCALE GENOMIC DNA]</scope>
    <source>
        <strain evidence="3 4">CVM N55263</strain>
    </source>
</reference>
<gene>
    <name evidence="3" type="ORF">CUS89_11925</name>
</gene>
<feature type="signal peptide" evidence="2">
    <location>
        <begin position="1"/>
        <end position="18"/>
    </location>
</feature>
<evidence type="ECO:0008006" key="5">
    <source>
        <dbReference type="Google" id="ProtNLM"/>
    </source>
</evidence>
<evidence type="ECO:0000256" key="2">
    <source>
        <dbReference type="SAM" id="SignalP"/>
    </source>
</evidence>
<protein>
    <recommendedName>
        <fullName evidence="5">Lipoprotein</fullName>
    </recommendedName>
</protein>
<accession>A0A2S7RR67</accession>
<name>A0A2S7RR67_ENTMU</name>
<keyword evidence="2" id="KW-0732">Signal</keyword>
<dbReference type="PROSITE" id="PS51257">
    <property type="entry name" value="PROKAR_LIPOPROTEIN"/>
    <property type="match status" value="1"/>
</dbReference>
<sequence>MKKNIWLLLLLSTITLFAGCSNQSTEPTTEKDNSSTTSSTVEQTKMSSSEPTSDPSLKEYPASEWHPGKMDIQGMINATQGDETKALQDASMVAELSLSPYFSDNTGTAEIKITKTGDNFYSLSITNNYLESEQDLERFEKNSELLMAQQPVNKSINLYIFTGIGMGLSRQVVTSYQLKDDGTIAKI</sequence>
<comment type="caution">
    <text evidence="3">The sequence shown here is derived from an EMBL/GenBank/DDBJ whole genome shotgun (WGS) entry which is preliminary data.</text>
</comment>
<dbReference type="AlphaFoldDB" id="A0A2S7RR67"/>